<reference evidence="8 9" key="1">
    <citation type="submission" date="2013-09" db="EMBL/GenBank/DDBJ databases">
        <title>Corchorus capsularis genome sequencing.</title>
        <authorList>
            <person name="Alam M."/>
            <person name="Haque M.S."/>
            <person name="Islam M.S."/>
            <person name="Emdad E.M."/>
            <person name="Islam M.M."/>
            <person name="Ahmed B."/>
            <person name="Halim A."/>
            <person name="Hossen Q.M.M."/>
            <person name="Hossain M.Z."/>
            <person name="Ahmed R."/>
            <person name="Khan M.M."/>
            <person name="Islam R."/>
            <person name="Rashid M.M."/>
            <person name="Khan S.A."/>
            <person name="Rahman M.S."/>
            <person name="Alam M."/>
        </authorList>
    </citation>
    <scope>NUCLEOTIDE SEQUENCE [LARGE SCALE GENOMIC DNA]</scope>
    <source>
        <strain evidence="9">cv. CVL-1</strain>
        <tissue evidence="8">Whole seedling</tissue>
    </source>
</reference>
<dbReference type="GO" id="GO:1990961">
    <property type="term" value="P:xenobiotic detoxification by transmembrane export across the plasma membrane"/>
    <property type="evidence" value="ECO:0007669"/>
    <property type="project" value="InterPro"/>
</dbReference>
<dbReference type="PANTHER" id="PTHR11206">
    <property type="entry name" value="MULTIDRUG RESISTANCE PROTEIN"/>
    <property type="match status" value="1"/>
</dbReference>
<evidence type="ECO:0000256" key="6">
    <source>
        <dbReference type="ARBA" id="ARBA00023136"/>
    </source>
</evidence>
<comment type="similarity">
    <text evidence="2 7">Belongs to the multi antimicrobial extrusion (MATE) (TC 2.A.66.1) family.</text>
</comment>
<evidence type="ECO:0000313" key="8">
    <source>
        <dbReference type="EMBL" id="OMO69914.1"/>
    </source>
</evidence>
<dbReference type="GO" id="GO:0042910">
    <property type="term" value="F:xenobiotic transmembrane transporter activity"/>
    <property type="evidence" value="ECO:0007669"/>
    <property type="project" value="InterPro"/>
</dbReference>
<evidence type="ECO:0000256" key="1">
    <source>
        <dbReference type="ARBA" id="ARBA00004141"/>
    </source>
</evidence>
<comment type="caution">
    <text evidence="8">The sequence shown here is derived from an EMBL/GenBank/DDBJ whole genome shotgun (WGS) entry which is preliminary data.</text>
</comment>
<dbReference type="Proteomes" id="UP000188268">
    <property type="component" value="Unassembled WGS sequence"/>
</dbReference>
<organism evidence="8 9">
    <name type="scientific">Corchorus capsularis</name>
    <name type="common">Jute</name>
    <dbReference type="NCBI Taxonomy" id="210143"/>
    <lineage>
        <taxon>Eukaryota</taxon>
        <taxon>Viridiplantae</taxon>
        <taxon>Streptophyta</taxon>
        <taxon>Embryophyta</taxon>
        <taxon>Tracheophyta</taxon>
        <taxon>Spermatophyta</taxon>
        <taxon>Magnoliopsida</taxon>
        <taxon>eudicotyledons</taxon>
        <taxon>Gunneridae</taxon>
        <taxon>Pentapetalae</taxon>
        <taxon>rosids</taxon>
        <taxon>malvids</taxon>
        <taxon>Malvales</taxon>
        <taxon>Malvaceae</taxon>
        <taxon>Grewioideae</taxon>
        <taxon>Apeibeae</taxon>
        <taxon>Corchorus</taxon>
    </lineage>
</organism>
<feature type="transmembrane region" description="Helical" evidence="7">
    <location>
        <begin position="236"/>
        <end position="256"/>
    </location>
</feature>
<keyword evidence="4 7" id="KW-0812">Transmembrane</keyword>
<protein>
    <recommendedName>
        <fullName evidence="7">Protein DETOXIFICATION</fullName>
    </recommendedName>
    <alternativeName>
        <fullName evidence="7">Multidrug and toxic compound extrusion protein</fullName>
    </alternativeName>
</protein>
<evidence type="ECO:0000256" key="3">
    <source>
        <dbReference type="ARBA" id="ARBA00022448"/>
    </source>
</evidence>
<dbReference type="EMBL" id="AWWV01011914">
    <property type="protein sequence ID" value="OMO69914.1"/>
    <property type="molecule type" value="Genomic_DNA"/>
</dbReference>
<keyword evidence="9" id="KW-1185">Reference proteome</keyword>
<evidence type="ECO:0000256" key="7">
    <source>
        <dbReference type="RuleBase" id="RU004914"/>
    </source>
</evidence>
<evidence type="ECO:0000313" key="9">
    <source>
        <dbReference type="Proteomes" id="UP000188268"/>
    </source>
</evidence>
<dbReference type="AlphaFoldDB" id="A0A1R3HI20"/>
<dbReference type="GO" id="GO:0016020">
    <property type="term" value="C:membrane"/>
    <property type="evidence" value="ECO:0007669"/>
    <property type="project" value="UniProtKB-SubCell"/>
</dbReference>
<gene>
    <name evidence="8" type="ORF">CCACVL1_19200</name>
</gene>
<dbReference type="OrthoDB" id="2126698at2759"/>
<feature type="transmembrane region" description="Helical" evidence="7">
    <location>
        <begin position="175"/>
        <end position="194"/>
    </location>
</feature>
<feature type="transmembrane region" description="Helical" evidence="7">
    <location>
        <begin position="262"/>
        <end position="280"/>
    </location>
</feature>
<dbReference type="GO" id="GO:0015297">
    <property type="term" value="F:antiporter activity"/>
    <property type="evidence" value="ECO:0007669"/>
    <property type="project" value="InterPro"/>
</dbReference>
<feature type="transmembrane region" description="Helical" evidence="7">
    <location>
        <begin position="371"/>
        <end position="390"/>
    </location>
</feature>
<proteinExistence type="inferred from homology"/>
<dbReference type="Gramene" id="OMO69914">
    <property type="protein sequence ID" value="OMO69914"/>
    <property type="gene ID" value="CCACVL1_19200"/>
</dbReference>
<dbReference type="CDD" id="cd13132">
    <property type="entry name" value="MATE_eukaryotic"/>
    <property type="match status" value="1"/>
</dbReference>
<keyword evidence="6 7" id="KW-0472">Membrane</keyword>
<dbReference type="STRING" id="210143.A0A1R3HI20"/>
<dbReference type="InterPro" id="IPR002528">
    <property type="entry name" value="MATE_fam"/>
</dbReference>
<evidence type="ECO:0000256" key="2">
    <source>
        <dbReference type="ARBA" id="ARBA00010199"/>
    </source>
</evidence>
<dbReference type="CDD" id="cd09272">
    <property type="entry name" value="RNase_HI_RT_Ty1"/>
    <property type="match status" value="1"/>
</dbReference>
<dbReference type="Pfam" id="PF01554">
    <property type="entry name" value="MatE"/>
    <property type="match status" value="2"/>
</dbReference>
<feature type="transmembrane region" description="Helical" evidence="7">
    <location>
        <begin position="109"/>
        <end position="131"/>
    </location>
</feature>
<evidence type="ECO:0000256" key="5">
    <source>
        <dbReference type="ARBA" id="ARBA00022989"/>
    </source>
</evidence>
<name>A0A1R3HI20_COCAP</name>
<accession>A0A1R3HI20</accession>
<feature type="transmembrane region" description="Helical" evidence="7">
    <location>
        <begin position="200"/>
        <end position="224"/>
    </location>
</feature>
<keyword evidence="3" id="KW-0813">Transport</keyword>
<feature type="transmembrane region" description="Helical" evidence="7">
    <location>
        <begin position="35"/>
        <end position="55"/>
    </location>
</feature>
<sequence>MEESLLGSELTENSSLRRRVWEESKKLWRVGFPSMLARVTAFGMFVVTQAFIGHIGEVQLAAYALIQVITVRFANGILLGMSSATETLCGQAFGAKQYHMLGIYLQRSWIINLITATILLPVFIFASPIFKLLGEDGEIASEAGYFALWFIPMLYSFVFSLTIQKYLQCQLKNMIIGWISAGSFILHVFLSWIFVSKLNWGIPGAMSSMIISAWLLIFGEFIYILGGWCPRTWKGFTFACFLDLFPVIKLSISSGVMLCLELWYYAVLVLLAGYMTNAAIAIDAFSICLNIIAWQLMLFLGFLTAASVRVSNELGRGNAKAAKFAVKVIIWVAVGSGRQSMVAYVNICSYYVVGVPIGILLGYVAKMDVKGIWIGMIIGVATQTIVLGYITSRTNWDEQVDKASERLNKWFLSREQPPSKLSLPIVALTGFPPSHGSKPHLHKMLHAASLLRHLQLPLERRCNPSAMQRDGTSMPEILHNFGMADCNRISTPMEAKAKLCIEEGKELENPTIYKQLVGVPYQVVGYCNVDYGRDHDTRRSTTDYMFSLGSVIISWCSKRQLTVSLLTTKAEYRAATMAVQERYCILKEQHDNAQPTTPSSSRHNNPLLWRAIWKLDVPSSFVVVEETSQTEQKDMEEAAERKTGADLSENVVLAGGILAFYGGFNNDGRYAWKTSIIIGDIKEILKTFKEVRLSLVKCEANSAADWVAKQHNMRMDFMTRVDRPLSSLVHILNKDGLP</sequence>
<evidence type="ECO:0000256" key="4">
    <source>
        <dbReference type="ARBA" id="ARBA00022692"/>
    </source>
</evidence>
<comment type="subcellular location">
    <subcellularLocation>
        <location evidence="1">Membrane</location>
        <topology evidence="1">Multi-pass membrane protein</topology>
    </subcellularLocation>
</comment>
<feature type="transmembrane region" description="Helical" evidence="7">
    <location>
        <begin position="341"/>
        <end position="364"/>
    </location>
</feature>
<feature type="transmembrane region" description="Helical" evidence="7">
    <location>
        <begin position="287"/>
        <end position="308"/>
    </location>
</feature>
<dbReference type="InterPro" id="IPR045069">
    <property type="entry name" value="MATE_euk"/>
</dbReference>
<feature type="transmembrane region" description="Helical" evidence="7">
    <location>
        <begin position="143"/>
        <end position="163"/>
    </location>
</feature>
<keyword evidence="5 7" id="KW-1133">Transmembrane helix</keyword>